<dbReference type="PIRSF" id="PIRSF005785">
    <property type="entry name" value="Zn-prot_arch"/>
    <property type="match status" value="1"/>
</dbReference>
<organism evidence="7">
    <name type="scientific">Thermodesulfobacterium geofontis</name>
    <dbReference type="NCBI Taxonomy" id="1295609"/>
    <lineage>
        <taxon>Bacteria</taxon>
        <taxon>Pseudomonadati</taxon>
        <taxon>Thermodesulfobacteriota</taxon>
        <taxon>Thermodesulfobacteria</taxon>
        <taxon>Thermodesulfobacteriales</taxon>
        <taxon>Thermodesulfobacteriaceae</taxon>
        <taxon>Thermodesulfobacterium</taxon>
    </lineage>
</organism>
<dbReference type="AlphaFoldDB" id="A0A7C4NTQ0"/>
<dbReference type="CDD" id="cd11375">
    <property type="entry name" value="Peptidase_M54"/>
    <property type="match status" value="1"/>
</dbReference>
<dbReference type="InterPro" id="IPR024079">
    <property type="entry name" value="MetalloPept_cat_dom_sf"/>
</dbReference>
<evidence type="ECO:0000256" key="1">
    <source>
        <dbReference type="ARBA" id="ARBA00001947"/>
    </source>
</evidence>
<keyword evidence="3" id="KW-0479">Metal-binding</keyword>
<dbReference type="InterPro" id="IPR012962">
    <property type="entry name" value="Pept_M54_archaemetzincn"/>
</dbReference>
<dbReference type="Gene3D" id="3.40.390.10">
    <property type="entry name" value="Collagenase (Catalytic Domain)"/>
    <property type="match status" value="1"/>
</dbReference>
<name>A0A7C4NTQ0_9BACT</name>
<proteinExistence type="predicted"/>
<evidence type="ECO:0000256" key="4">
    <source>
        <dbReference type="ARBA" id="ARBA00022801"/>
    </source>
</evidence>
<reference evidence="7" key="1">
    <citation type="journal article" date="2020" name="mSystems">
        <title>Genome- and Community-Level Interaction Insights into Carbon Utilization and Element Cycling Functions of Hydrothermarchaeota in Hydrothermal Sediment.</title>
        <authorList>
            <person name="Zhou Z."/>
            <person name="Liu Y."/>
            <person name="Xu W."/>
            <person name="Pan J."/>
            <person name="Luo Z.H."/>
            <person name="Li M."/>
        </authorList>
    </citation>
    <scope>NUCLEOTIDE SEQUENCE [LARGE SCALE GENOMIC DNA]</scope>
    <source>
        <strain evidence="7">SpSt-6</strain>
    </source>
</reference>
<keyword evidence="5" id="KW-0862">Zinc</keyword>
<sequence length="183" mass="21470">MSKISIKFVFCTLKDEHLEKLKEHLENTYFSELDIAYFPLDISKAYNFRRNQYLADIIIEEARKLKRDPKERWLLVVDVDLYASGLNFIFGQADLRSGIGIISLTRLKPEFYGQKPNEKLFLERILKEATHELGHLFYLVHCENPKCVMAFSNSILDTDRKEKALCIGCKNILRVYTGLRFQK</sequence>
<dbReference type="GO" id="GO:0008237">
    <property type="term" value="F:metallopeptidase activity"/>
    <property type="evidence" value="ECO:0007669"/>
    <property type="project" value="UniProtKB-KW"/>
</dbReference>
<keyword evidence="6" id="KW-0482">Metalloprotease</keyword>
<evidence type="ECO:0000256" key="5">
    <source>
        <dbReference type="ARBA" id="ARBA00022833"/>
    </source>
</evidence>
<accession>A0A7C4NTQ0</accession>
<evidence type="ECO:0000256" key="2">
    <source>
        <dbReference type="ARBA" id="ARBA00022670"/>
    </source>
</evidence>
<dbReference type="PANTHER" id="PTHR15910:SF1">
    <property type="entry name" value="ARCHAEMETZINCIN-2"/>
    <property type="match status" value="1"/>
</dbReference>
<gene>
    <name evidence="7" type="ORF">ENT66_05735</name>
</gene>
<keyword evidence="4" id="KW-0378">Hydrolase</keyword>
<protein>
    <submittedName>
        <fullName evidence="7">Peptidase zinc-dependent</fullName>
    </submittedName>
</protein>
<dbReference type="EMBL" id="DSZN01000094">
    <property type="protein sequence ID" value="HGQ85817.1"/>
    <property type="molecule type" value="Genomic_DNA"/>
</dbReference>
<dbReference type="InterPro" id="IPR012091">
    <property type="entry name" value="Pept_M54_archaemetzncn_arc/bac"/>
</dbReference>
<comment type="cofactor">
    <cofactor evidence="1">
        <name>Zn(2+)</name>
        <dbReference type="ChEBI" id="CHEBI:29105"/>
    </cofactor>
</comment>
<dbReference type="NCBIfam" id="NF033823">
    <property type="entry name" value="archmetzin"/>
    <property type="match status" value="1"/>
</dbReference>
<dbReference type="GO" id="GO:0008270">
    <property type="term" value="F:zinc ion binding"/>
    <property type="evidence" value="ECO:0007669"/>
    <property type="project" value="InterPro"/>
</dbReference>
<comment type="caution">
    <text evidence="7">The sequence shown here is derived from an EMBL/GenBank/DDBJ whole genome shotgun (WGS) entry which is preliminary data.</text>
</comment>
<evidence type="ECO:0000313" key="7">
    <source>
        <dbReference type="EMBL" id="HGQ85817.1"/>
    </source>
</evidence>
<dbReference type="SUPFAM" id="SSF55486">
    <property type="entry name" value="Metalloproteases ('zincins'), catalytic domain"/>
    <property type="match status" value="1"/>
</dbReference>
<evidence type="ECO:0000256" key="6">
    <source>
        <dbReference type="ARBA" id="ARBA00023049"/>
    </source>
</evidence>
<dbReference type="Pfam" id="PF07998">
    <property type="entry name" value="Peptidase_M54"/>
    <property type="match status" value="1"/>
</dbReference>
<evidence type="ECO:0000256" key="3">
    <source>
        <dbReference type="ARBA" id="ARBA00022723"/>
    </source>
</evidence>
<dbReference type="GO" id="GO:0006508">
    <property type="term" value="P:proteolysis"/>
    <property type="evidence" value="ECO:0007669"/>
    <property type="project" value="UniProtKB-KW"/>
</dbReference>
<dbReference type="PANTHER" id="PTHR15910">
    <property type="entry name" value="ARCHAEMETZINCIN"/>
    <property type="match status" value="1"/>
</dbReference>
<keyword evidence="2" id="KW-0645">Protease</keyword>